<dbReference type="EMBL" id="JAKLJA010000029">
    <property type="protein sequence ID" value="MCG5076954.1"/>
    <property type="molecule type" value="Genomic_DNA"/>
</dbReference>
<reference evidence="1" key="1">
    <citation type="submission" date="2022-01" db="EMBL/GenBank/DDBJ databases">
        <title>Genome sequence and assembly of Parabukholderia sp. RG36.</title>
        <authorList>
            <person name="Chhetri G."/>
        </authorList>
    </citation>
    <scope>NUCLEOTIDE SEQUENCE</scope>
    <source>
        <strain evidence="1">RG36</strain>
    </source>
</reference>
<organism evidence="1 2">
    <name type="scientific">Paraburkholderia tagetis</name>
    <dbReference type="NCBI Taxonomy" id="2913261"/>
    <lineage>
        <taxon>Bacteria</taxon>
        <taxon>Pseudomonadati</taxon>
        <taxon>Pseudomonadota</taxon>
        <taxon>Betaproteobacteria</taxon>
        <taxon>Burkholderiales</taxon>
        <taxon>Burkholderiaceae</taxon>
        <taxon>Paraburkholderia</taxon>
    </lineage>
</organism>
<evidence type="ECO:0000313" key="2">
    <source>
        <dbReference type="Proteomes" id="UP001139308"/>
    </source>
</evidence>
<evidence type="ECO:0000313" key="1">
    <source>
        <dbReference type="EMBL" id="MCG5076954.1"/>
    </source>
</evidence>
<protein>
    <recommendedName>
        <fullName evidence="3">Phasin protein</fullName>
    </recommendedName>
</protein>
<proteinExistence type="predicted"/>
<dbReference type="AlphaFoldDB" id="A0A9X1RXC9"/>
<comment type="caution">
    <text evidence="1">The sequence shown here is derived from an EMBL/GenBank/DDBJ whole genome shotgun (WGS) entry which is preliminary data.</text>
</comment>
<sequence length="165" mass="17721">MSDIPRSTPPQPASLSSVGTRMAQIGFDQLAAVLALQAKRIERDRAATQHLCDAWVHARTCDAGAIAHGWQTMMSEYLAANVALWEQGLVSAAKNQAAYGTLLRDTVFNAENACLRAAPAQMTRQVGTVPQAADWMKYLAPFMGMRPDGEAQPATVPHRATSADA</sequence>
<name>A0A9X1RXC9_9BURK</name>
<dbReference type="Proteomes" id="UP001139308">
    <property type="component" value="Unassembled WGS sequence"/>
</dbReference>
<gene>
    <name evidence="1" type="ORF">L5014_27025</name>
</gene>
<dbReference type="RefSeq" id="WP_238466861.1">
    <property type="nucleotide sequence ID" value="NZ_JAKLJA010000029.1"/>
</dbReference>
<keyword evidence="2" id="KW-1185">Reference proteome</keyword>
<evidence type="ECO:0008006" key="3">
    <source>
        <dbReference type="Google" id="ProtNLM"/>
    </source>
</evidence>
<accession>A0A9X1RXC9</accession>